<comment type="caution">
    <text evidence="1">The sequence shown here is derived from an EMBL/GenBank/DDBJ whole genome shotgun (WGS) entry which is preliminary data.</text>
</comment>
<dbReference type="InterPro" id="IPR023214">
    <property type="entry name" value="HAD_sf"/>
</dbReference>
<sequence>MPERLGPRLDMEMTIEVLRRDGVTMDVDGVESETGHLSIREYNHLHGFKIKSPKTFEDAKHYWILVDWIKKDQSVEDPLIAAVDIWNSKQVMENADLVQGAQTVTRYLARNEISPPRVTARPGKRTREWTYTWYRKRYGPSFDLGLIKMSNTYLSDPEFKHSEIARLGTGYHFEDSYEDAEKIAKTGVTVVLVPQPWNLDYEPIYPNIIKVKGYPFRFKMVRAFLTLAEWITDN</sequence>
<reference evidence="1 2" key="1">
    <citation type="journal article" date="2015" name="Nature">
        <title>rRNA introns, odd ribosomes, and small enigmatic genomes across a large radiation of phyla.</title>
        <authorList>
            <person name="Brown C.T."/>
            <person name="Hug L.A."/>
            <person name="Thomas B.C."/>
            <person name="Sharon I."/>
            <person name="Castelle C.J."/>
            <person name="Singh A."/>
            <person name="Wilkins M.J."/>
            <person name="Williams K.H."/>
            <person name="Banfield J.F."/>
        </authorList>
    </citation>
    <scope>NUCLEOTIDE SEQUENCE [LARGE SCALE GENOMIC DNA]</scope>
</reference>
<dbReference type="Proteomes" id="UP000034831">
    <property type="component" value="Unassembled WGS sequence"/>
</dbReference>
<dbReference type="AlphaFoldDB" id="A0A0G1QWX9"/>
<protein>
    <submittedName>
        <fullName evidence="1">Uncharacterized protein</fullName>
    </submittedName>
</protein>
<gene>
    <name evidence="1" type="ORF">UX67_C0001G0002</name>
</gene>
<proteinExistence type="predicted"/>
<dbReference type="Gene3D" id="3.40.50.1000">
    <property type="entry name" value="HAD superfamily/HAD-like"/>
    <property type="match status" value="1"/>
</dbReference>
<evidence type="ECO:0000313" key="1">
    <source>
        <dbReference type="EMBL" id="KKU49379.1"/>
    </source>
</evidence>
<evidence type="ECO:0000313" key="2">
    <source>
        <dbReference type="Proteomes" id="UP000034831"/>
    </source>
</evidence>
<accession>A0A0G1QWX9</accession>
<organism evidence="1 2">
    <name type="scientific">Candidatus Woesebacteria bacterium GW2011_GWF2_46_8</name>
    <dbReference type="NCBI Taxonomy" id="1618604"/>
    <lineage>
        <taxon>Bacteria</taxon>
        <taxon>Candidatus Woeseibacteriota</taxon>
    </lineage>
</organism>
<dbReference type="EMBL" id="LCNC01000001">
    <property type="protein sequence ID" value="KKU49379.1"/>
    <property type="molecule type" value="Genomic_DNA"/>
</dbReference>
<name>A0A0G1QWX9_9BACT</name>